<dbReference type="FunFam" id="3.40.390.10:FF:000019">
    <property type="entry name" value="Mitochondrial intermediate peptidase, mitochondrial"/>
    <property type="match status" value="1"/>
</dbReference>
<feature type="domain" description="Peptidase M3A/M3B catalytic" evidence="12">
    <location>
        <begin position="269"/>
        <end position="610"/>
    </location>
</feature>
<dbReference type="PANTHER" id="PTHR11804:SF79">
    <property type="entry name" value="MITOCHONDRIAL INTERMEDIATE PEPTIDASE"/>
    <property type="match status" value="1"/>
</dbReference>
<evidence type="ECO:0000256" key="7">
    <source>
        <dbReference type="ARBA" id="ARBA00022946"/>
    </source>
</evidence>
<dbReference type="GO" id="GO:0006508">
    <property type="term" value="P:proteolysis"/>
    <property type="evidence" value="ECO:0007669"/>
    <property type="project" value="UniProtKB-KW"/>
</dbReference>
<comment type="subcellular location">
    <subcellularLocation>
        <location evidence="1">Mitochondrion</location>
    </subcellularLocation>
</comment>
<evidence type="ECO:0000256" key="1">
    <source>
        <dbReference type="ARBA" id="ARBA00004173"/>
    </source>
</evidence>
<keyword evidence="8 10" id="KW-0482">Metalloprotease</keyword>
<evidence type="ECO:0000259" key="12">
    <source>
        <dbReference type="Pfam" id="PF01432"/>
    </source>
</evidence>
<dbReference type="Proteomes" id="UP000265515">
    <property type="component" value="Unassembled WGS sequence"/>
</dbReference>
<keyword evidence="9" id="KW-0496">Mitochondrion</keyword>
<dbReference type="InterPro" id="IPR024079">
    <property type="entry name" value="MetalloPept_cat_dom_sf"/>
</dbReference>
<dbReference type="InterPro" id="IPR024077">
    <property type="entry name" value="Neurolysin/TOP_dom2"/>
</dbReference>
<comment type="cofactor">
    <cofactor evidence="10">
        <name>Zn(2+)</name>
        <dbReference type="ChEBI" id="CHEBI:29105"/>
    </cofactor>
    <text evidence="10">Binds 1 zinc ion.</text>
</comment>
<dbReference type="GO" id="GO:0004222">
    <property type="term" value="F:metalloendopeptidase activity"/>
    <property type="evidence" value="ECO:0007669"/>
    <property type="project" value="InterPro"/>
</dbReference>
<dbReference type="InterPro" id="IPR001567">
    <property type="entry name" value="Pept_M3A_M3B_dom"/>
</dbReference>
<dbReference type="Gene3D" id="3.30.70.270">
    <property type="match status" value="1"/>
</dbReference>
<evidence type="ECO:0000256" key="6">
    <source>
        <dbReference type="ARBA" id="ARBA00022833"/>
    </source>
</evidence>
<proteinExistence type="inferred from homology"/>
<protein>
    <recommendedName>
        <fullName evidence="12">Peptidase M3A/M3B catalytic domain-containing protein</fullName>
    </recommendedName>
</protein>
<comment type="caution">
    <text evidence="13">The sequence shown here is derived from an EMBL/GenBank/DDBJ whole genome shotgun (WGS) entry which is preliminary data.</text>
</comment>
<name>A0A388LQH1_CHABU</name>
<evidence type="ECO:0000256" key="10">
    <source>
        <dbReference type="RuleBase" id="RU003435"/>
    </source>
</evidence>
<evidence type="ECO:0000256" key="8">
    <source>
        <dbReference type="ARBA" id="ARBA00023049"/>
    </source>
</evidence>
<keyword evidence="4 10" id="KW-0479">Metal-binding</keyword>
<evidence type="ECO:0000313" key="14">
    <source>
        <dbReference type="Proteomes" id="UP000265515"/>
    </source>
</evidence>
<dbReference type="Gene3D" id="1.10.1370.10">
    <property type="entry name" value="Neurolysin, domain 3"/>
    <property type="match status" value="1"/>
</dbReference>
<dbReference type="CDD" id="cd06457">
    <property type="entry name" value="M3A_MIP"/>
    <property type="match status" value="1"/>
</dbReference>
<dbReference type="GO" id="GO:0005739">
    <property type="term" value="C:mitochondrion"/>
    <property type="evidence" value="ECO:0007669"/>
    <property type="project" value="UniProtKB-SubCell"/>
</dbReference>
<dbReference type="EMBL" id="BFEA01000482">
    <property type="protein sequence ID" value="GBG84590.1"/>
    <property type="molecule type" value="Genomic_DNA"/>
</dbReference>
<dbReference type="InterPro" id="IPR043128">
    <property type="entry name" value="Rev_trsase/Diguanyl_cyclase"/>
</dbReference>
<dbReference type="Pfam" id="PF01432">
    <property type="entry name" value="Peptidase_M3"/>
    <property type="match status" value="1"/>
</dbReference>
<dbReference type="Gramene" id="GBG84590">
    <property type="protein sequence ID" value="GBG84590"/>
    <property type="gene ID" value="CBR_g38873"/>
</dbReference>
<sequence length="1054" mass="118591">MGEGGGMEGVKVLDYGGWVKEVEVDEGVSVLGYGGWVKEVEVEKGVKVLGYGGWVKEVEVEGGVKEVEVEGVKVLGYGGGVKEVEVEAGVKMLVYGGWVKEVEVEGGSMKSMDLSSVLMKLNTSPELYHILARALDAGVIDSEEANLVGRMLRVDFERGGIHLPDEKRAKVEQLTNTITALGMEFQKNIVEEKQEVDVFPASRLRAVPAPVSAMLRPIVRLSDGTVMLASARERTSGLGKKGSDFGARMSPAECGLRVSTDQVILSAILKWVPDAQVRRDIFIAGHSTPKKNLAVLENLIATRHELAELLGFPSFAHYMVQPLVARSPDAILKFLHELSDKLRPKAEEELKLLMECKQSTKPESDIHAWDRAFYNGLVKARTYNLDARTVAAYFSLQGCLSGLSLLTKSLFGVELREIQMPPGEAWAPDIMKLALSHDTEGDLGYIYLDLYPRPNKYPHAAHFTLRCGRRISESEYQLPVVALVCNFPRPLAASPSLLGHGELETLFHEFGHALHSLLSRTEFQHLSGTRAALDFVETPSNLMEYFAWDYRLLSRFARHYSTNDVIPEVMVNAIRQSKLMSSATDMQTQAQEEQWAAILKERKEEKELLKQAKLKAIAEEQGAKKKLEEEMMRLQEEEEEKRRDVEEAAAEEEEALEGLLRRRTGERGQSSGTKEEDLWMEKKISEWVANLSLGEDEEVVLYVPREEKQAIARELEAMEDPLDRQTLEDEKRLEWKLHLAREKKRRREEANRMAKEVERIQSCKQEVGAQQDIPAKLDKILSYLEILGQGWTEQCQANKGQEVTLHSIRTGFREFARDVVTHIGTEVKRLKEGAERLCAGAIEGAKVVATTEAETRPRKEPVKLKFPDSGKRTMIIGRPASTPFALLVRKEQLEEPVFVAYIRPVTEPREDTPMDPTIAKLLEEFKDLAESPTGVVPRPIQHRIDIEPGSRTPKGAVYRMSPRELEELRKQLDELLEKGWIRPSSSPFGAPLLFVPKKEGELRMCIGYRGLNAITVKNVEPLPRINDLLDRVQSYKYFSKIRLKVRISSDRGSS</sequence>
<dbReference type="GO" id="GO:0046872">
    <property type="term" value="F:metal ion binding"/>
    <property type="evidence" value="ECO:0007669"/>
    <property type="project" value="UniProtKB-UniRule"/>
</dbReference>
<dbReference type="GO" id="GO:0006518">
    <property type="term" value="P:peptide metabolic process"/>
    <property type="evidence" value="ECO:0007669"/>
    <property type="project" value="TreeGrafter"/>
</dbReference>
<evidence type="ECO:0000256" key="5">
    <source>
        <dbReference type="ARBA" id="ARBA00022801"/>
    </source>
</evidence>
<gene>
    <name evidence="13" type="ORF">CBR_g38873</name>
</gene>
<dbReference type="Gene3D" id="3.10.10.10">
    <property type="entry name" value="HIV Type 1 Reverse Transcriptase, subunit A, domain 1"/>
    <property type="match status" value="1"/>
</dbReference>
<dbReference type="AlphaFoldDB" id="A0A388LQH1"/>
<keyword evidence="3 10" id="KW-0645">Protease</keyword>
<dbReference type="InterPro" id="IPR045090">
    <property type="entry name" value="Pept_M3A_M3B"/>
</dbReference>
<dbReference type="Gene3D" id="3.40.390.10">
    <property type="entry name" value="Collagenase (Catalytic Domain)"/>
    <property type="match status" value="1"/>
</dbReference>
<evidence type="ECO:0000256" key="4">
    <source>
        <dbReference type="ARBA" id="ARBA00022723"/>
    </source>
</evidence>
<evidence type="ECO:0000256" key="3">
    <source>
        <dbReference type="ARBA" id="ARBA00022670"/>
    </source>
</evidence>
<keyword evidence="7" id="KW-0809">Transit peptide</keyword>
<evidence type="ECO:0000256" key="9">
    <source>
        <dbReference type="ARBA" id="ARBA00023128"/>
    </source>
</evidence>
<reference evidence="13 14" key="1">
    <citation type="journal article" date="2018" name="Cell">
        <title>The Chara Genome: Secondary Complexity and Implications for Plant Terrestrialization.</title>
        <authorList>
            <person name="Nishiyama T."/>
            <person name="Sakayama H."/>
            <person name="Vries J.D."/>
            <person name="Buschmann H."/>
            <person name="Saint-Marcoux D."/>
            <person name="Ullrich K.K."/>
            <person name="Haas F.B."/>
            <person name="Vanderstraeten L."/>
            <person name="Becker D."/>
            <person name="Lang D."/>
            <person name="Vosolsobe S."/>
            <person name="Rombauts S."/>
            <person name="Wilhelmsson P.K.I."/>
            <person name="Janitza P."/>
            <person name="Kern R."/>
            <person name="Heyl A."/>
            <person name="Rumpler F."/>
            <person name="Villalobos L.I.A.C."/>
            <person name="Clay J.M."/>
            <person name="Skokan R."/>
            <person name="Toyoda A."/>
            <person name="Suzuki Y."/>
            <person name="Kagoshima H."/>
            <person name="Schijlen E."/>
            <person name="Tajeshwar N."/>
            <person name="Catarino B."/>
            <person name="Hetherington A.J."/>
            <person name="Saltykova A."/>
            <person name="Bonnot C."/>
            <person name="Breuninger H."/>
            <person name="Symeonidi A."/>
            <person name="Radhakrishnan G.V."/>
            <person name="Van Nieuwerburgh F."/>
            <person name="Deforce D."/>
            <person name="Chang C."/>
            <person name="Karol K.G."/>
            <person name="Hedrich R."/>
            <person name="Ulvskov P."/>
            <person name="Glockner G."/>
            <person name="Delwiche C.F."/>
            <person name="Petrasek J."/>
            <person name="Van de Peer Y."/>
            <person name="Friml J."/>
            <person name="Beilby M."/>
            <person name="Dolan L."/>
            <person name="Kohara Y."/>
            <person name="Sugano S."/>
            <person name="Fujiyama A."/>
            <person name="Delaux P.-M."/>
            <person name="Quint M."/>
            <person name="TheiBen G."/>
            <person name="Hagemann M."/>
            <person name="Harholt J."/>
            <person name="Dunand C."/>
            <person name="Zachgo S."/>
            <person name="Langdale J."/>
            <person name="Maumus F."/>
            <person name="Straeten D.V.D."/>
            <person name="Gould S.B."/>
            <person name="Rensing S.A."/>
        </authorList>
    </citation>
    <scope>NUCLEOTIDE SEQUENCE [LARGE SCALE GENOMIC DNA]</scope>
    <source>
        <strain evidence="13 14">S276</strain>
    </source>
</reference>
<organism evidence="13 14">
    <name type="scientific">Chara braunii</name>
    <name type="common">Braun's stonewort</name>
    <dbReference type="NCBI Taxonomy" id="69332"/>
    <lineage>
        <taxon>Eukaryota</taxon>
        <taxon>Viridiplantae</taxon>
        <taxon>Streptophyta</taxon>
        <taxon>Charophyceae</taxon>
        <taxon>Charales</taxon>
        <taxon>Characeae</taxon>
        <taxon>Chara</taxon>
    </lineage>
</organism>
<keyword evidence="11" id="KW-0175">Coiled coil</keyword>
<dbReference type="InterPro" id="IPR043502">
    <property type="entry name" value="DNA/RNA_pol_sf"/>
</dbReference>
<accession>A0A388LQH1</accession>
<dbReference type="PANTHER" id="PTHR11804">
    <property type="entry name" value="PROTEASE M3 THIMET OLIGOPEPTIDASE-RELATED"/>
    <property type="match status" value="1"/>
</dbReference>
<dbReference type="InterPro" id="IPR033851">
    <property type="entry name" value="M3A_MIP"/>
</dbReference>
<comment type="similarity">
    <text evidence="2 10">Belongs to the peptidase M3 family.</text>
</comment>
<keyword evidence="14" id="KW-1185">Reference proteome</keyword>
<evidence type="ECO:0000313" key="13">
    <source>
        <dbReference type="EMBL" id="GBG84590.1"/>
    </source>
</evidence>
<feature type="coiled-coil region" evidence="11">
    <location>
        <begin position="599"/>
        <end position="662"/>
    </location>
</feature>
<evidence type="ECO:0000256" key="11">
    <source>
        <dbReference type="SAM" id="Coils"/>
    </source>
</evidence>
<dbReference type="OrthoDB" id="17530at2759"/>
<dbReference type="SUPFAM" id="SSF55486">
    <property type="entry name" value="Metalloproteases ('zincins'), catalytic domain"/>
    <property type="match status" value="1"/>
</dbReference>
<keyword evidence="5 10" id="KW-0378">Hydrolase</keyword>
<dbReference type="STRING" id="69332.A0A388LQH1"/>
<dbReference type="SUPFAM" id="SSF56672">
    <property type="entry name" value="DNA/RNA polymerases"/>
    <property type="match status" value="1"/>
</dbReference>
<keyword evidence="6 10" id="KW-0862">Zinc</keyword>
<evidence type="ECO:0000256" key="2">
    <source>
        <dbReference type="ARBA" id="ARBA00006040"/>
    </source>
</evidence>